<evidence type="ECO:0000256" key="3">
    <source>
        <dbReference type="SAM" id="Phobius"/>
    </source>
</evidence>
<dbReference type="AlphaFoldDB" id="A0A7S3XZ92"/>
<dbReference type="GO" id="GO:0003723">
    <property type="term" value="F:RNA binding"/>
    <property type="evidence" value="ECO:0007669"/>
    <property type="project" value="UniProtKB-UniRule"/>
</dbReference>
<dbReference type="PANTHER" id="PTHR10288">
    <property type="entry name" value="KH DOMAIN CONTAINING RNA BINDING PROTEIN"/>
    <property type="match status" value="1"/>
</dbReference>
<keyword evidence="1" id="KW-0677">Repeat</keyword>
<evidence type="ECO:0000256" key="1">
    <source>
        <dbReference type="ARBA" id="ARBA00022737"/>
    </source>
</evidence>
<keyword evidence="3" id="KW-0472">Membrane</keyword>
<keyword evidence="3" id="KW-0812">Transmembrane</keyword>
<reference evidence="5" key="1">
    <citation type="submission" date="2021-01" db="EMBL/GenBank/DDBJ databases">
        <authorList>
            <person name="Corre E."/>
            <person name="Pelletier E."/>
            <person name="Niang G."/>
            <person name="Scheremetjew M."/>
            <person name="Finn R."/>
            <person name="Kale V."/>
            <person name="Holt S."/>
            <person name="Cochrane G."/>
            <person name="Meng A."/>
            <person name="Brown T."/>
            <person name="Cohen L."/>
        </authorList>
    </citation>
    <scope>NUCLEOTIDE SEQUENCE</scope>
    <source>
        <strain evidence="5">CCMP3107</strain>
    </source>
</reference>
<evidence type="ECO:0000256" key="2">
    <source>
        <dbReference type="PROSITE-ProRule" id="PRU00117"/>
    </source>
</evidence>
<evidence type="ECO:0000313" key="5">
    <source>
        <dbReference type="EMBL" id="CAE0636339.1"/>
    </source>
</evidence>
<keyword evidence="2" id="KW-0694">RNA-binding</keyword>
<keyword evidence="3" id="KW-1133">Transmembrane helix</keyword>
<name>A0A7S3XZ92_HETAK</name>
<gene>
    <name evidence="5" type="ORF">HAKA00212_LOCUS15099</name>
</gene>
<proteinExistence type="predicted"/>
<dbReference type="PROSITE" id="PS50084">
    <property type="entry name" value="KH_TYPE_1"/>
    <property type="match status" value="2"/>
</dbReference>
<dbReference type="InterPro" id="IPR004088">
    <property type="entry name" value="KH_dom_type_1"/>
</dbReference>
<feature type="domain" description="K Homology" evidence="4">
    <location>
        <begin position="106"/>
        <end position="179"/>
    </location>
</feature>
<dbReference type="Pfam" id="PF00013">
    <property type="entry name" value="KH_1"/>
    <property type="match status" value="2"/>
</dbReference>
<dbReference type="EMBL" id="HBIU01032741">
    <property type="protein sequence ID" value="CAE0636339.1"/>
    <property type="molecule type" value="Transcribed_RNA"/>
</dbReference>
<evidence type="ECO:0000259" key="4">
    <source>
        <dbReference type="SMART" id="SM00322"/>
    </source>
</evidence>
<dbReference type="Gene3D" id="3.30.1370.10">
    <property type="entry name" value="K Homology domain, type 1"/>
    <property type="match status" value="2"/>
</dbReference>
<feature type="transmembrane region" description="Helical" evidence="3">
    <location>
        <begin position="12"/>
        <end position="31"/>
    </location>
</feature>
<dbReference type="InterPro" id="IPR036612">
    <property type="entry name" value="KH_dom_type_1_sf"/>
</dbReference>
<dbReference type="InterPro" id="IPR004087">
    <property type="entry name" value="KH_dom"/>
</dbReference>
<feature type="domain" description="K Homology" evidence="4">
    <location>
        <begin position="13"/>
        <end position="87"/>
    </location>
</feature>
<dbReference type="SUPFAM" id="SSF54791">
    <property type="entry name" value="Eukaryotic type KH-domain (KH-domain type I)"/>
    <property type="match status" value="2"/>
</dbReference>
<sequence length="200" mass="20919">MKREREQNPSQGGGLAIKILVVGGVAGSIIGKGGSVISEIKQEFNIKMHISGNDDLFPGSMERVVYLGGENPEMIKGAARKVVSKIAEGAARRAEKNGESSDPATMEISVTLSLPSGAVGAVIGKGGSYLKAVRDASGCTIRLAQREEAQVYPSERLTSIRGSTPGCQTVVDMLIDKMAEDPGMSQYQVRGAGRGGQPLS</sequence>
<dbReference type="SMART" id="SM00322">
    <property type="entry name" value="KH"/>
    <property type="match status" value="2"/>
</dbReference>
<protein>
    <recommendedName>
        <fullName evidence="4">K Homology domain-containing protein</fullName>
    </recommendedName>
</protein>
<accession>A0A7S3XZ92</accession>
<organism evidence="5">
    <name type="scientific">Heterosigma akashiwo</name>
    <name type="common">Chromophytic alga</name>
    <name type="synonym">Heterosigma carterae</name>
    <dbReference type="NCBI Taxonomy" id="2829"/>
    <lineage>
        <taxon>Eukaryota</taxon>
        <taxon>Sar</taxon>
        <taxon>Stramenopiles</taxon>
        <taxon>Ochrophyta</taxon>
        <taxon>Raphidophyceae</taxon>
        <taxon>Chattonellales</taxon>
        <taxon>Chattonellaceae</taxon>
        <taxon>Heterosigma</taxon>
    </lineage>
</organism>